<keyword evidence="1" id="KW-1133">Transmembrane helix</keyword>
<keyword evidence="1" id="KW-0472">Membrane</keyword>
<evidence type="ECO:0000256" key="1">
    <source>
        <dbReference type="SAM" id="Phobius"/>
    </source>
</evidence>
<evidence type="ECO:0000313" key="2">
    <source>
        <dbReference type="WBParaSite" id="HPLM_0001058901-mRNA-1"/>
    </source>
</evidence>
<accession>A0A0N4WI30</accession>
<proteinExistence type="predicted"/>
<dbReference type="AlphaFoldDB" id="A0A0N4WI30"/>
<keyword evidence="1" id="KW-0812">Transmembrane</keyword>
<dbReference type="WBParaSite" id="HPLM_0001058901-mRNA-1">
    <property type="protein sequence ID" value="HPLM_0001058901-mRNA-1"/>
    <property type="gene ID" value="HPLM_0001058901"/>
</dbReference>
<protein>
    <submittedName>
        <fullName evidence="2">Ovule protein</fullName>
    </submittedName>
</protein>
<organism evidence="2">
    <name type="scientific">Haemonchus placei</name>
    <name type="common">Barber's pole worm</name>
    <dbReference type="NCBI Taxonomy" id="6290"/>
    <lineage>
        <taxon>Eukaryota</taxon>
        <taxon>Metazoa</taxon>
        <taxon>Ecdysozoa</taxon>
        <taxon>Nematoda</taxon>
        <taxon>Chromadorea</taxon>
        <taxon>Rhabditida</taxon>
        <taxon>Rhabditina</taxon>
        <taxon>Rhabditomorpha</taxon>
        <taxon>Strongyloidea</taxon>
        <taxon>Trichostrongylidae</taxon>
        <taxon>Haemonchus</taxon>
    </lineage>
</organism>
<name>A0A0N4WI30_HAEPC</name>
<reference evidence="2" key="1">
    <citation type="submission" date="2017-02" db="UniProtKB">
        <authorList>
            <consortium name="WormBaseParasite"/>
        </authorList>
    </citation>
    <scope>IDENTIFICATION</scope>
</reference>
<feature type="transmembrane region" description="Helical" evidence="1">
    <location>
        <begin position="12"/>
        <end position="38"/>
    </location>
</feature>
<sequence length="41" mass="4817">LNCITLKKHKEVLYTSLWVITTLHFLLKIQMICLWEGIGES</sequence>